<proteinExistence type="predicted"/>
<dbReference type="OrthoDB" id="343240at2"/>
<dbReference type="PANTHER" id="PTHR37841:SF1">
    <property type="entry name" value="DUF3298 DOMAIN-CONTAINING PROTEIN"/>
    <property type="match status" value="1"/>
</dbReference>
<reference evidence="1 2" key="1">
    <citation type="submission" date="2019-08" db="EMBL/GenBank/DDBJ databases">
        <title>Amphibian skin-associated Pigmentiphaga: genome sequence and occurrence across geography and hosts.</title>
        <authorList>
            <person name="Bletz M.C."/>
            <person name="Bunk B."/>
            <person name="Sproeer C."/>
            <person name="Biwer P."/>
            <person name="Reiter S."/>
            <person name="Rabemananjara F.C.E."/>
            <person name="Schulz S."/>
            <person name="Overmann J."/>
            <person name="Vences M."/>
        </authorList>
    </citation>
    <scope>NUCLEOTIDE SEQUENCE [LARGE SCALE GENOMIC DNA]</scope>
    <source>
        <strain evidence="1 2">Mada1488</strain>
    </source>
</reference>
<sequence length="160" mass="17573">MAASLMVAMATAALNLCAPFHDEAKDRYGYLQCDGSPGLPAQYRVADDFTAGGIAAVLDATGWYYIDRQGRFLLRPMIYDNGPDYFVEGLSRFIQDGKTGFFDEAGQVVIPATYDFAYPFKDGVAEVGQRCTTTRQHEHSIVSCQAWSTIKHPATPATSR</sequence>
<dbReference type="SUPFAM" id="SSF69360">
    <property type="entry name" value="Cell wall binding repeat"/>
    <property type="match status" value="1"/>
</dbReference>
<evidence type="ECO:0000313" key="1">
    <source>
        <dbReference type="EMBL" id="QEI06449.1"/>
    </source>
</evidence>
<dbReference type="InterPro" id="IPR032774">
    <property type="entry name" value="WG_beta_rep"/>
</dbReference>
<protein>
    <submittedName>
        <fullName evidence="1">WG repeat-containing protein</fullName>
    </submittedName>
</protein>
<gene>
    <name evidence="1" type="ORF">FXN63_11860</name>
</gene>
<dbReference type="Pfam" id="PF14903">
    <property type="entry name" value="WG_beta_rep"/>
    <property type="match status" value="2"/>
</dbReference>
<dbReference type="RefSeq" id="WP_148815069.1">
    <property type="nucleotide sequence ID" value="NZ_CP043046.1"/>
</dbReference>
<dbReference type="AlphaFoldDB" id="A0A5C0AVJ9"/>
<name>A0A5C0AVJ9_9BURK</name>
<dbReference type="Proteomes" id="UP000325161">
    <property type="component" value="Chromosome"/>
</dbReference>
<accession>A0A5C0AVJ9</accession>
<organism evidence="1 2">
    <name type="scientific">Pigmentiphaga aceris</name>
    <dbReference type="NCBI Taxonomy" id="1940612"/>
    <lineage>
        <taxon>Bacteria</taxon>
        <taxon>Pseudomonadati</taxon>
        <taxon>Pseudomonadota</taxon>
        <taxon>Betaproteobacteria</taxon>
        <taxon>Burkholderiales</taxon>
        <taxon>Alcaligenaceae</taxon>
        <taxon>Pigmentiphaga</taxon>
    </lineage>
</organism>
<evidence type="ECO:0000313" key="2">
    <source>
        <dbReference type="Proteomes" id="UP000325161"/>
    </source>
</evidence>
<dbReference type="EMBL" id="CP043046">
    <property type="protein sequence ID" value="QEI06449.1"/>
    <property type="molecule type" value="Genomic_DNA"/>
</dbReference>
<dbReference type="PANTHER" id="PTHR37841">
    <property type="entry name" value="GLR2918 PROTEIN"/>
    <property type="match status" value="1"/>
</dbReference>
<dbReference type="KEGG" id="pacr:FXN63_11860"/>
<keyword evidence="2" id="KW-1185">Reference proteome</keyword>